<dbReference type="GO" id="GO:0015450">
    <property type="term" value="F:protein-transporting ATPase activity"/>
    <property type="evidence" value="ECO:0007669"/>
    <property type="project" value="InterPro"/>
</dbReference>
<dbReference type="PRINTS" id="PR01755">
    <property type="entry name" value="SECFTRNLCASE"/>
</dbReference>
<dbReference type="HAMAP" id="MF_01464_B">
    <property type="entry name" value="SecF_B"/>
    <property type="match status" value="1"/>
</dbReference>
<evidence type="ECO:0000256" key="1">
    <source>
        <dbReference type="ARBA" id="ARBA00004651"/>
    </source>
</evidence>
<dbReference type="InterPro" id="IPR005665">
    <property type="entry name" value="SecF_bac"/>
</dbReference>
<organism evidence="11 12">
    <name type="scientific">candidate division WOR-3 bacterium</name>
    <dbReference type="NCBI Taxonomy" id="2052148"/>
    <lineage>
        <taxon>Bacteria</taxon>
        <taxon>Bacteria division WOR-3</taxon>
    </lineage>
</organism>
<evidence type="ECO:0000256" key="4">
    <source>
        <dbReference type="ARBA" id="ARBA00022692"/>
    </source>
</evidence>
<feature type="transmembrane region" description="Helical" evidence="9">
    <location>
        <begin position="240"/>
        <end position="261"/>
    </location>
</feature>
<dbReference type="Gene3D" id="1.20.1640.10">
    <property type="entry name" value="Multidrug efflux transporter AcrB transmembrane domain"/>
    <property type="match status" value="1"/>
</dbReference>
<dbReference type="EMBL" id="VGIR01000007">
    <property type="protein sequence ID" value="MBM3330609.1"/>
    <property type="molecule type" value="Genomic_DNA"/>
</dbReference>
<keyword evidence="5 9" id="KW-0653">Protein transport</keyword>
<dbReference type="Pfam" id="PF02355">
    <property type="entry name" value="SecD_SecF_C"/>
    <property type="match status" value="1"/>
</dbReference>
<dbReference type="InterPro" id="IPR022813">
    <property type="entry name" value="SecD/SecF_arch_bac"/>
</dbReference>
<evidence type="ECO:0000256" key="3">
    <source>
        <dbReference type="ARBA" id="ARBA00022475"/>
    </source>
</evidence>
<dbReference type="SUPFAM" id="SSF82866">
    <property type="entry name" value="Multidrug efflux transporter AcrB transmembrane domain"/>
    <property type="match status" value="1"/>
</dbReference>
<sequence>MRLIPETHIDFAGKRGLFFGLTGVLLLISIGSLVFRGFKYGVDFTGGSLLQIRFEKRVSVEAMRSALSAVGEGGATIQQDERGDFFVRVKPKDFGGQETFSSVLGRQLSAAFSDNPFEVLREETVGPQVSRELQGKVLLALAIGLIGILIYVSFRFNFQFGVAAVMSLVFVTVIELCFLSLTGMEITMTVIAALLTVIGYAVNDSIVVSDRIREDVRKIRKETFLQIVNRALNETLSRTVITGLSVFFVLIALLLLGAASIRDFAAIMLVGMVMGTYSSIFVVANAVVEWEQKFPSKRRR</sequence>
<comment type="caution">
    <text evidence="11">The sequence shown here is derived from an EMBL/GenBank/DDBJ whole genome shotgun (WGS) entry which is preliminary data.</text>
</comment>
<feature type="domain" description="Protein export membrane protein SecD/SecF C-terminal" evidence="10">
    <location>
        <begin position="116"/>
        <end position="292"/>
    </location>
</feature>
<comment type="similarity">
    <text evidence="9">Belongs to the SecD/SecF family. SecF subfamily.</text>
</comment>
<dbReference type="GO" id="GO:0065002">
    <property type="term" value="P:intracellular protein transmembrane transport"/>
    <property type="evidence" value="ECO:0007669"/>
    <property type="project" value="UniProtKB-UniRule"/>
</dbReference>
<dbReference type="InterPro" id="IPR022645">
    <property type="entry name" value="SecD/SecF_bac"/>
</dbReference>
<feature type="transmembrane region" description="Helical" evidence="9">
    <location>
        <begin position="137"/>
        <end position="154"/>
    </location>
</feature>
<dbReference type="GO" id="GO:0043952">
    <property type="term" value="P:protein transport by the Sec complex"/>
    <property type="evidence" value="ECO:0007669"/>
    <property type="project" value="UniProtKB-UniRule"/>
</dbReference>
<proteinExistence type="inferred from homology"/>
<evidence type="ECO:0000256" key="6">
    <source>
        <dbReference type="ARBA" id="ARBA00022989"/>
    </source>
</evidence>
<feature type="transmembrane region" description="Helical" evidence="9">
    <location>
        <begin position="267"/>
        <end position="290"/>
    </location>
</feature>
<comment type="subcellular location">
    <subcellularLocation>
        <location evidence="1 9">Cell membrane</location>
        <topology evidence="1 9">Multi-pass membrane protein</topology>
    </subcellularLocation>
</comment>
<dbReference type="PANTHER" id="PTHR30081">
    <property type="entry name" value="PROTEIN-EXPORT MEMBRANE PROTEIN SEC"/>
    <property type="match status" value="1"/>
</dbReference>
<dbReference type="InterPro" id="IPR048634">
    <property type="entry name" value="SecD_SecF_C"/>
</dbReference>
<evidence type="ECO:0000256" key="2">
    <source>
        <dbReference type="ARBA" id="ARBA00022448"/>
    </source>
</evidence>
<dbReference type="GO" id="GO:0005886">
    <property type="term" value="C:plasma membrane"/>
    <property type="evidence" value="ECO:0007669"/>
    <property type="project" value="UniProtKB-SubCell"/>
</dbReference>
<dbReference type="AlphaFoldDB" id="A0A937XFR8"/>
<evidence type="ECO:0000256" key="9">
    <source>
        <dbReference type="HAMAP-Rule" id="MF_01464"/>
    </source>
</evidence>
<dbReference type="Pfam" id="PF07549">
    <property type="entry name" value="Sec_GG"/>
    <property type="match status" value="1"/>
</dbReference>
<keyword evidence="3 9" id="KW-1003">Cell membrane</keyword>
<protein>
    <recommendedName>
        <fullName evidence="9">Protein-export membrane protein SecF</fullName>
    </recommendedName>
</protein>
<gene>
    <name evidence="9 11" type="primary">secF</name>
    <name evidence="11" type="ORF">FJY68_02000</name>
</gene>
<dbReference type="InterPro" id="IPR055344">
    <property type="entry name" value="SecD_SecF_C_bact"/>
</dbReference>
<keyword evidence="6 9" id="KW-1133">Transmembrane helix</keyword>
<keyword evidence="2 9" id="KW-0813">Transport</keyword>
<dbReference type="NCBIfam" id="TIGR00966">
    <property type="entry name" value="transloc_SecF"/>
    <property type="match status" value="1"/>
</dbReference>
<comment type="subunit">
    <text evidence="9">Forms a complex with SecD. Part of the essential Sec protein translocation apparatus which comprises SecA, SecYEG and auxiliary proteins SecDF. Other proteins may also be involved.</text>
</comment>
<reference evidence="11" key="1">
    <citation type="submission" date="2019-03" db="EMBL/GenBank/DDBJ databases">
        <title>Lake Tanganyika Metagenome-Assembled Genomes (MAGs).</title>
        <authorList>
            <person name="Tran P."/>
        </authorList>
    </citation>
    <scope>NUCLEOTIDE SEQUENCE</scope>
    <source>
        <strain evidence="11">K_DeepCast_150m_m2_040</strain>
    </source>
</reference>
<name>A0A937XFR8_UNCW3</name>
<dbReference type="PANTHER" id="PTHR30081:SF8">
    <property type="entry name" value="PROTEIN TRANSLOCASE SUBUNIT SECF"/>
    <property type="match status" value="1"/>
</dbReference>
<keyword evidence="4 9" id="KW-0812">Transmembrane</keyword>
<evidence type="ECO:0000313" key="12">
    <source>
        <dbReference type="Proteomes" id="UP000779900"/>
    </source>
</evidence>
<evidence type="ECO:0000313" key="11">
    <source>
        <dbReference type="EMBL" id="MBM3330609.1"/>
    </source>
</evidence>
<feature type="transmembrane region" description="Helical" evidence="9">
    <location>
        <begin position="160"/>
        <end position="181"/>
    </location>
</feature>
<dbReference type="InterPro" id="IPR022646">
    <property type="entry name" value="SecD/SecF_CS"/>
</dbReference>
<evidence type="ECO:0000256" key="5">
    <source>
        <dbReference type="ARBA" id="ARBA00022927"/>
    </source>
</evidence>
<dbReference type="NCBIfam" id="TIGR00916">
    <property type="entry name" value="2A0604s01"/>
    <property type="match status" value="1"/>
</dbReference>
<evidence type="ECO:0000256" key="7">
    <source>
        <dbReference type="ARBA" id="ARBA00023010"/>
    </source>
</evidence>
<dbReference type="Proteomes" id="UP000779900">
    <property type="component" value="Unassembled WGS sequence"/>
</dbReference>
<keyword evidence="7 9" id="KW-0811">Translocation</keyword>
<feature type="transmembrane region" description="Helical" evidence="9">
    <location>
        <begin position="16"/>
        <end position="35"/>
    </location>
</feature>
<accession>A0A937XFR8</accession>
<comment type="function">
    <text evidence="9">Part of the Sec protein translocase complex. Interacts with the SecYEG preprotein conducting channel. SecDF uses the proton motive force (PMF) to complete protein translocation after the ATP-dependent function of SecA.</text>
</comment>
<keyword evidence="8 9" id="KW-0472">Membrane</keyword>
<comment type="caution">
    <text evidence="9">Lacks conserved residue(s) required for the propagation of feature annotation.</text>
</comment>
<evidence type="ECO:0000256" key="8">
    <source>
        <dbReference type="ARBA" id="ARBA00023136"/>
    </source>
</evidence>
<evidence type="ECO:0000259" key="10">
    <source>
        <dbReference type="Pfam" id="PF02355"/>
    </source>
</evidence>
<dbReference type="GO" id="GO:0006605">
    <property type="term" value="P:protein targeting"/>
    <property type="evidence" value="ECO:0007669"/>
    <property type="project" value="UniProtKB-UniRule"/>
</dbReference>